<dbReference type="KEGG" id="rbu:PG1C_05605"/>
<evidence type="ECO:0000259" key="1">
    <source>
        <dbReference type="Pfam" id="PF18480"/>
    </source>
</evidence>
<dbReference type="HOGENOM" id="CLU_150003_3_2_4"/>
<protein>
    <recommendedName>
        <fullName evidence="1">DUF5615 domain-containing protein</fullName>
    </recommendedName>
</protein>
<keyword evidence="3" id="KW-1185">Reference proteome</keyword>
<dbReference type="PATRIC" id="fig|1565605.3.peg.1177"/>
<feature type="domain" description="DUF5615" evidence="1">
    <location>
        <begin position="1"/>
        <end position="109"/>
    </location>
</feature>
<dbReference type="EMBL" id="CP010554">
    <property type="protein sequence ID" value="AJP48081.1"/>
    <property type="molecule type" value="Genomic_DNA"/>
</dbReference>
<gene>
    <name evidence="2" type="ORF">PG1C_05605</name>
</gene>
<dbReference type="AlphaFoldDB" id="A0A0C5JL41"/>
<dbReference type="RefSeq" id="WP_202636439.1">
    <property type="nucleotide sequence ID" value="NZ_CP010554.1"/>
</dbReference>
<dbReference type="Pfam" id="PF18480">
    <property type="entry name" value="DUF5615"/>
    <property type="match status" value="1"/>
</dbReference>
<proteinExistence type="predicted"/>
<evidence type="ECO:0000313" key="2">
    <source>
        <dbReference type="EMBL" id="AJP48081.1"/>
    </source>
</evidence>
<organism evidence="2 3">
    <name type="scientific">Rugosibacter aromaticivorans</name>
    <dbReference type="NCBI Taxonomy" id="1565605"/>
    <lineage>
        <taxon>Bacteria</taxon>
        <taxon>Pseudomonadati</taxon>
        <taxon>Pseudomonadota</taxon>
        <taxon>Betaproteobacteria</taxon>
        <taxon>Nitrosomonadales</taxon>
        <taxon>Sterolibacteriaceae</taxon>
        <taxon>Rugosibacter</taxon>
    </lineage>
</organism>
<reference evidence="2 3" key="1">
    <citation type="journal article" date="2015" name="Genome Announc.">
        <title>Complete Genome Sequence of a Novel Bacterium within the Family Rhodocyclaceae That Degrades Polycyclic Aromatic Hydrocarbons.</title>
        <authorList>
            <person name="Singleton D.R."/>
            <person name="Dickey A.N."/>
            <person name="Scholl E.H."/>
            <person name="Wright F.A."/>
            <person name="Aitken M.D."/>
        </authorList>
    </citation>
    <scope>NUCLEOTIDE SEQUENCE [LARGE SCALE GENOMIC DNA]</scope>
    <source>
        <strain evidence="3">PG1-Ca6</strain>
    </source>
</reference>
<dbReference type="InterPro" id="IPR041049">
    <property type="entry name" value="DUF5615"/>
</dbReference>
<dbReference type="Proteomes" id="UP000061603">
    <property type="component" value="Chromosome"/>
</dbReference>
<accession>A0A0C5JL41</accession>
<sequence>MKLLLDENLSRRIVPFLQTAFPGSSQVALLGLEGANDSEIWQYAKDNSFVIVSRDSDFQERSLVAGHPPQVVWLKIPNRSKTVVLNILLDHHKEIEHALTEQNLACVELSHHDQ</sequence>
<dbReference type="STRING" id="1565605.PG1C_05605"/>
<name>A0A0C5JL41_9PROT</name>
<evidence type="ECO:0000313" key="3">
    <source>
        <dbReference type="Proteomes" id="UP000061603"/>
    </source>
</evidence>